<evidence type="ECO:0000256" key="1">
    <source>
        <dbReference type="SAM" id="MobiDB-lite"/>
    </source>
</evidence>
<feature type="region of interest" description="Disordered" evidence="1">
    <location>
        <begin position="1"/>
        <end position="20"/>
    </location>
</feature>
<dbReference type="EMBL" id="JBBWWR010000021">
    <property type="protein sequence ID" value="KAK8937814.1"/>
    <property type="molecule type" value="Genomic_DNA"/>
</dbReference>
<feature type="compositionally biased region" description="Polar residues" evidence="1">
    <location>
        <begin position="222"/>
        <end position="231"/>
    </location>
</feature>
<keyword evidence="3" id="KW-1185">Reference proteome</keyword>
<accession>A0ABR2LDM5</accession>
<name>A0ABR2LDM5_9ASPA</name>
<reference evidence="2 3" key="1">
    <citation type="journal article" date="2022" name="Nat. Plants">
        <title>Genomes of leafy and leafless Platanthera orchids illuminate the evolution of mycoheterotrophy.</title>
        <authorList>
            <person name="Li M.H."/>
            <person name="Liu K.W."/>
            <person name="Li Z."/>
            <person name="Lu H.C."/>
            <person name="Ye Q.L."/>
            <person name="Zhang D."/>
            <person name="Wang J.Y."/>
            <person name="Li Y.F."/>
            <person name="Zhong Z.M."/>
            <person name="Liu X."/>
            <person name="Yu X."/>
            <person name="Liu D.K."/>
            <person name="Tu X.D."/>
            <person name="Liu B."/>
            <person name="Hao Y."/>
            <person name="Liao X.Y."/>
            <person name="Jiang Y.T."/>
            <person name="Sun W.H."/>
            <person name="Chen J."/>
            <person name="Chen Y.Q."/>
            <person name="Ai Y."/>
            <person name="Zhai J.W."/>
            <person name="Wu S.S."/>
            <person name="Zhou Z."/>
            <person name="Hsiao Y.Y."/>
            <person name="Wu W.L."/>
            <person name="Chen Y.Y."/>
            <person name="Lin Y.F."/>
            <person name="Hsu J.L."/>
            <person name="Li C.Y."/>
            <person name="Wang Z.W."/>
            <person name="Zhao X."/>
            <person name="Zhong W.Y."/>
            <person name="Ma X.K."/>
            <person name="Ma L."/>
            <person name="Huang J."/>
            <person name="Chen G.Z."/>
            <person name="Huang M.Z."/>
            <person name="Huang L."/>
            <person name="Peng D.H."/>
            <person name="Luo Y.B."/>
            <person name="Zou S.Q."/>
            <person name="Chen S.P."/>
            <person name="Lan S."/>
            <person name="Tsai W.C."/>
            <person name="Van de Peer Y."/>
            <person name="Liu Z.J."/>
        </authorList>
    </citation>
    <scope>NUCLEOTIDE SEQUENCE [LARGE SCALE GENOMIC DNA]</scope>
    <source>
        <strain evidence="2">Lor288</strain>
    </source>
</reference>
<feature type="region of interest" description="Disordered" evidence="1">
    <location>
        <begin position="208"/>
        <end position="254"/>
    </location>
</feature>
<feature type="region of interest" description="Disordered" evidence="1">
    <location>
        <begin position="90"/>
        <end position="109"/>
    </location>
</feature>
<organism evidence="2 3">
    <name type="scientific">Platanthera guangdongensis</name>
    <dbReference type="NCBI Taxonomy" id="2320717"/>
    <lineage>
        <taxon>Eukaryota</taxon>
        <taxon>Viridiplantae</taxon>
        <taxon>Streptophyta</taxon>
        <taxon>Embryophyta</taxon>
        <taxon>Tracheophyta</taxon>
        <taxon>Spermatophyta</taxon>
        <taxon>Magnoliopsida</taxon>
        <taxon>Liliopsida</taxon>
        <taxon>Asparagales</taxon>
        <taxon>Orchidaceae</taxon>
        <taxon>Orchidoideae</taxon>
        <taxon>Orchideae</taxon>
        <taxon>Orchidinae</taxon>
        <taxon>Platanthera</taxon>
    </lineage>
</organism>
<dbReference type="Proteomes" id="UP001412067">
    <property type="component" value="Unassembled WGS sequence"/>
</dbReference>
<protein>
    <submittedName>
        <fullName evidence="2">Uncharacterized protein</fullName>
    </submittedName>
</protein>
<dbReference type="InterPro" id="IPR010433">
    <property type="entry name" value="EIF-4B_pln"/>
</dbReference>
<gene>
    <name evidence="2" type="ORF">KSP40_PGU006878</name>
</gene>
<sequence>MWRKNRLGTGALDPTGGRRSLEDASFSHRVQCRTRWRVPAPGRVKTQKLSYKWKWLSVMRASPTAPLVILRWPKLASSLASGDWRAVDNDSIQRRPHRGGHTTTTTTTSTTEDRWFHGEAADWIKGLRLRPVTDEEKILKEEINSLRDKIAKETERQVDCDYAPSSTEQISSLLVQIGQREKELTQLICELDDKVRFRKRVSMEIRPGPDFGRIPSFADGPPSQSGTSSDSKNTEFTKRPSSQKMNDKLSRSLADRCGFQRRDSGFLASRSFDRKPPITNHAPNSFFPVVGLSDPSPTPEHDCPLIIESITEFALLSSASSVSSPLSSPIHSLRVTSWTGKLKLTRWE</sequence>
<evidence type="ECO:0000313" key="2">
    <source>
        <dbReference type="EMBL" id="KAK8937814.1"/>
    </source>
</evidence>
<comment type="caution">
    <text evidence="2">The sequence shown here is derived from an EMBL/GenBank/DDBJ whole genome shotgun (WGS) entry which is preliminary data.</text>
</comment>
<dbReference type="Pfam" id="PF06273">
    <property type="entry name" value="eIF-4B"/>
    <property type="match status" value="1"/>
</dbReference>
<evidence type="ECO:0000313" key="3">
    <source>
        <dbReference type="Proteomes" id="UP001412067"/>
    </source>
</evidence>
<proteinExistence type="predicted"/>
<feature type="compositionally biased region" description="Basic and acidic residues" evidence="1">
    <location>
        <begin position="245"/>
        <end position="254"/>
    </location>
</feature>